<name>A0A5M6CQ29_9BACT</name>
<sequence length="69" mass="8067">MEKHLHITISQQSISDQQTDPIEAMQQIRMEQDFANELAVLKTIKLEPRKEAVEQLFQMIAQQNVAEHH</sequence>
<proteinExistence type="predicted"/>
<evidence type="ECO:0000313" key="2">
    <source>
        <dbReference type="Proteomes" id="UP000323632"/>
    </source>
</evidence>
<accession>A0A5M6CQ29</accession>
<evidence type="ECO:0000313" key="1">
    <source>
        <dbReference type="EMBL" id="KAA5536490.1"/>
    </source>
</evidence>
<organism evidence="1 2">
    <name type="scientific">Taibaiella lutea</name>
    <dbReference type="NCBI Taxonomy" id="2608001"/>
    <lineage>
        <taxon>Bacteria</taxon>
        <taxon>Pseudomonadati</taxon>
        <taxon>Bacteroidota</taxon>
        <taxon>Chitinophagia</taxon>
        <taxon>Chitinophagales</taxon>
        <taxon>Chitinophagaceae</taxon>
        <taxon>Taibaiella</taxon>
    </lineage>
</organism>
<dbReference type="EMBL" id="VWSH01000001">
    <property type="protein sequence ID" value="KAA5536490.1"/>
    <property type="molecule type" value="Genomic_DNA"/>
</dbReference>
<protein>
    <submittedName>
        <fullName evidence="1">Uncharacterized protein</fullName>
    </submittedName>
</protein>
<reference evidence="1 2" key="1">
    <citation type="submission" date="2019-09" db="EMBL/GenBank/DDBJ databases">
        <title>Genome sequence and assembly of Taibaiella sp.</title>
        <authorList>
            <person name="Chhetri G."/>
        </authorList>
    </citation>
    <scope>NUCLEOTIDE SEQUENCE [LARGE SCALE GENOMIC DNA]</scope>
    <source>
        <strain evidence="1 2">KVB11</strain>
    </source>
</reference>
<dbReference type="Proteomes" id="UP000323632">
    <property type="component" value="Unassembled WGS sequence"/>
</dbReference>
<keyword evidence="2" id="KW-1185">Reference proteome</keyword>
<dbReference type="AlphaFoldDB" id="A0A5M6CQ29"/>
<gene>
    <name evidence="1" type="ORF">F0919_02140</name>
</gene>
<comment type="caution">
    <text evidence="1">The sequence shown here is derived from an EMBL/GenBank/DDBJ whole genome shotgun (WGS) entry which is preliminary data.</text>
</comment>
<dbReference type="RefSeq" id="WP_150031067.1">
    <property type="nucleotide sequence ID" value="NZ_VWSH01000001.1"/>
</dbReference>